<dbReference type="InterPro" id="IPR004695">
    <property type="entry name" value="SLAC1/Mae1/Ssu1/TehA"/>
</dbReference>
<dbReference type="Gene3D" id="1.50.10.150">
    <property type="entry name" value="Voltage-dependent anion channel"/>
    <property type="match status" value="1"/>
</dbReference>
<feature type="transmembrane region" description="Helical" evidence="10">
    <location>
        <begin position="77"/>
        <end position="96"/>
    </location>
</feature>
<feature type="transmembrane region" description="Helical" evidence="10">
    <location>
        <begin position="108"/>
        <end position="127"/>
    </location>
</feature>
<comment type="caution">
    <text evidence="11">The sequence shown here is derived from an EMBL/GenBank/DDBJ whole genome shotgun (WGS) entry which is preliminary data.</text>
</comment>
<dbReference type="GO" id="GO:0008308">
    <property type="term" value="F:voltage-gated monoatomic anion channel activity"/>
    <property type="evidence" value="ECO:0007669"/>
    <property type="project" value="InterPro"/>
</dbReference>
<accession>A0AAD8M1K4</accession>
<evidence type="ECO:0000256" key="5">
    <source>
        <dbReference type="ARBA" id="ARBA00022475"/>
    </source>
</evidence>
<dbReference type="InterPro" id="IPR030183">
    <property type="entry name" value="SLAC/SLAH"/>
</dbReference>
<evidence type="ECO:0000256" key="1">
    <source>
        <dbReference type="ARBA" id="ARBA00004127"/>
    </source>
</evidence>
<evidence type="ECO:0000256" key="9">
    <source>
        <dbReference type="ARBA" id="ARBA00023136"/>
    </source>
</evidence>
<keyword evidence="9 10" id="KW-0472">Membrane</keyword>
<evidence type="ECO:0000256" key="4">
    <source>
        <dbReference type="ARBA" id="ARBA00022448"/>
    </source>
</evidence>
<feature type="transmembrane region" description="Helical" evidence="10">
    <location>
        <begin position="46"/>
        <end position="65"/>
    </location>
</feature>
<dbReference type="EMBL" id="JAUIZM010000011">
    <property type="protein sequence ID" value="KAK1356374.1"/>
    <property type="molecule type" value="Genomic_DNA"/>
</dbReference>
<protein>
    <submittedName>
        <fullName evidence="11">S-type anion channel SLAH4</fullName>
    </submittedName>
</protein>
<organism evidence="11 12">
    <name type="scientific">Heracleum sosnowskyi</name>
    <dbReference type="NCBI Taxonomy" id="360622"/>
    <lineage>
        <taxon>Eukaryota</taxon>
        <taxon>Viridiplantae</taxon>
        <taxon>Streptophyta</taxon>
        <taxon>Embryophyta</taxon>
        <taxon>Tracheophyta</taxon>
        <taxon>Spermatophyta</taxon>
        <taxon>Magnoliopsida</taxon>
        <taxon>eudicotyledons</taxon>
        <taxon>Gunneridae</taxon>
        <taxon>Pentapetalae</taxon>
        <taxon>asterids</taxon>
        <taxon>campanulids</taxon>
        <taxon>Apiales</taxon>
        <taxon>Apiaceae</taxon>
        <taxon>Apioideae</taxon>
        <taxon>apioid superclade</taxon>
        <taxon>Tordylieae</taxon>
        <taxon>Tordyliinae</taxon>
        <taxon>Heracleum</taxon>
    </lineage>
</organism>
<reference evidence="11" key="1">
    <citation type="submission" date="2023-02" db="EMBL/GenBank/DDBJ databases">
        <title>Genome of toxic invasive species Heracleum sosnowskyi carries increased number of genes despite the absence of recent whole-genome duplications.</title>
        <authorList>
            <person name="Schelkunov M."/>
            <person name="Shtratnikova V."/>
            <person name="Makarenko M."/>
            <person name="Klepikova A."/>
            <person name="Omelchenko D."/>
            <person name="Novikova G."/>
            <person name="Obukhova E."/>
            <person name="Bogdanov V."/>
            <person name="Penin A."/>
            <person name="Logacheva M."/>
        </authorList>
    </citation>
    <scope>NUCLEOTIDE SEQUENCE</scope>
    <source>
        <strain evidence="11">Hsosn_3</strain>
        <tissue evidence="11">Leaf</tissue>
    </source>
</reference>
<evidence type="ECO:0000256" key="10">
    <source>
        <dbReference type="SAM" id="Phobius"/>
    </source>
</evidence>
<gene>
    <name evidence="11" type="ORF">POM88_049630</name>
</gene>
<evidence type="ECO:0000256" key="3">
    <source>
        <dbReference type="ARBA" id="ARBA00007808"/>
    </source>
</evidence>
<dbReference type="InterPro" id="IPR038665">
    <property type="entry name" value="Voltage-dep_anion_channel_sf"/>
</dbReference>
<keyword evidence="6 10" id="KW-0812">Transmembrane</keyword>
<feature type="transmembrane region" description="Helical" evidence="10">
    <location>
        <begin position="12"/>
        <end position="34"/>
    </location>
</feature>
<evidence type="ECO:0000313" key="11">
    <source>
        <dbReference type="EMBL" id="KAK1356374.1"/>
    </source>
</evidence>
<evidence type="ECO:0000313" key="12">
    <source>
        <dbReference type="Proteomes" id="UP001237642"/>
    </source>
</evidence>
<evidence type="ECO:0000256" key="8">
    <source>
        <dbReference type="ARBA" id="ARBA00023065"/>
    </source>
</evidence>
<keyword evidence="8" id="KW-0406">Ion transport</keyword>
<dbReference type="PANTHER" id="PTHR31269:SF60">
    <property type="entry name" value="S-TYPE ANION CHANNEL SLAH1"/>
    <property type="match status" value="1"/>
</dbReference>
<name>A0AAD8M1K4_9APIA</name>
<evidence type="ECO:0000256" key="7">
    <source>
        <dbReference type="ARBA" id="ARBA00022989"/>
    </source>
</evidence>
<dbReference type="GO" id="GO:0006873">
    <property type="term" value="P:intracellular monoatomic ion homeostasis"/>
    <property type="evidence" value="ECO:0007669"/>
    <property type="project" value="InterPro"/>
</dbReference>
<dbReference type="GO" id="GO:0012505">
    <property type="term" value="C:endomembrane system"/>
    <property type="evidence" value="ECO:0007669"/>
    <property type="project" value="UniProtKB-SubCell"/>
</dbReference>
<dbReference type="PANTHER" id="PTHR31269">
    <property type="entry name" value="S-TYPE ANION CHANNEL SLAH3"/>
    <property type="match status" value="1"/>
</dbReference>
<dbReference type="Proteomes" id="UP001237642">
    <property type="component" value="Unassembled WGS sequence"/>
</dbReference>
<keyword evidence="7 10" id="KW-1133">Transmembrane helix</keyword>
<keyword evidence="4" id="KW-0813">Transport</keyword>
<keyword evidence="5" id="KW-1003">Cell membrane</keyword>
<evidence type="ECO:0000256" key="2">
    <source>
        <dbReference type="ARBA" id="ARBA00004236"/>
    </source>
</evidence>
<dbReference type="GO" id="GO:0005886">
    <property type="term" value="C:plasma membrane"/>
    <property type="evidence" value="ECO:0007669"/>
    <property type="project" value="UniProtKB-SubCell"/>
</dbReference>
<comment type="similarity">
    <text evidence="3">Belongs to the SLAC1 S-type anion channel family.</text>
</comment>
<keyword evidence="12" id="KW-1185">Reference proteome</keyword>
<reference evidence="11" key="2">
    <citation type="submission" date="2023-05" db="EMBL/GenBank/DDBJ databases">
        <authorList>
            <person name="Schelkunov M.I."/>
        </authorList>
    </citation>
    <scope>NUCLEOTIDE SEQUENCE</scope>
    <source>
        <strain evidence="11">Hsosn_3</strain>
        <tissue evidence="11">Leaf</tissue>
    </source>
</reference>
<comment type="subcellular location">
    <subcellularLocation>
        <location evidence="2">Cell membrane</location>
    </subcellularLocation>
    <subcellularLocation>
        <location evidence="1">Endomembrane system</location>
        <topology evidence="1">Multi-pass membrane protein</topology>
    </subcellularLocation>
</comment>
<evidence type="ECO:0000256" key="6">
    <source>
        <dbReference type="ARBA" id="ARBA00022692"/>
    </source>
</evidence>
<dbReference type="AlphaFoldDB" id="A0AAD8M1K4"/>
<sequence>MGSGKDSEKRFLSAVANPTSQMLIIGNMMAAWAAGKMGWKESSTCMFTLAITHYLLIFVTLYQRLSGGNQLPARLRPVYFLFVDAPSMGSLAWSSISGSFDTPCKMLFFLSLFLFASLVSLLNLSVLD</sequence>
<proteinExistence type="inferred from homology"/>
<dbReference type="Pfam" id="PF03595">
    <property type="entry name" value="SLAC1"/>
    <property type="match status" value="1"/>
</dbReference>